<evidence type="ECO:0000256" key="1">
    <source>
        <dbReference type="SAM" id="Phobius"/>
    </source>
</evidence>
<evidence type="ECO:0000313" key="3">
    <source>
        <dbReference type="Proteomes" id="UP001329430"/>
    </source>
</evidence>
<comment type="caution">
    <text evidence="2">The sequence shown here is derived from an EMBL/GenBank/DDBJ whole genome shotgun (WGS) entry which is preliminary data.</text>
</comment>
<dbReference type="Proteomes" id="UP001329430">
    <property type="component" value="Chromosome 5"/>
</dbReference>
<dbReference type="AlphaFoldDB" id="A0AAN7VCQ4"/>
<evidence type="ECO:0000313" key="2">
    <source>
        <dbReference type="EMBL" id="KAK5643779.1"/>
    </source>
</evidence>
<keyword evidence="3" id="KW-1185">Reference proteome</keyword>
<gene>
    <name evidence="2" type="ORF">RI129_007624</name>
</gene>
<keyword evidence="1" id="KW-1133">Transmembrane helix</keyword>
<sequence>MSILTQLHKYQQLFASLAILSFPFVLTNTDRIKIRRSPLEVGLISFDHPKLDLHHFVSKSTAKLPIQHALVTWIPGYVRNHAYIPAHKELQFFTTTKRTKHFQEYETRIDFGGHRDWETVGYGAGHGVLGSGFFLPFSSNEKFG</sequence>
<proteinExistence type="predicted"/>
<accession>A0AAN7VCQ4</accession>
<name>A0AAN7VCQ4_9COLE</name>
<dbReference type="EMBL" id="JAVRBK010000005">
    <property type="protein sequence ID" value="KAK5643779.1"/>
    <property type="molecule type" value="Genomic_DNA"/>
</dbReference>
<keyword evidence="1" id="KW-0472">Membrane</keyword>
<feature type="transmembrane region" description="Helical" evidence="1">
    <location>
        <begin position="12"/>
        <end position="29"/>
    </location>
</feature>
<reference evidence="2 3" key="1">
    <citation type="journal article" date="2024" name="Insects">
        <title>An Improved Chromosome-Level Genome Assembly of the Firefly Pyrocoelia pectoralis.</title>
        <authorList>
            <person name="Fu X."/>
            <person name="Meyer-Rochow V.B."/>
            <person name="Ballantyne L."/>
            <person name="Zhu X."/>
        </authorList>
    </citation>
    <scope>NUCLEOTIDE SEQUENCE [LARGE SCALE GENOMIC DNA]</scope>
    <source>
        <strain evidence="2">XCY_ONT2</strain>
    </source>
</reference>
<keyword evidence="1" id="KW-0812">Transmembrane</keyword>
<organism evidence="2 3">
    <name type="scientific">Pyrocoelia pectoralis</name>
    <dbReference type="NCBI Taxonomy" id="417401"/>
    <lineage>
        <taxon>Eukaryota</taxon>
        <taxon>Metazoa</taxon>
        <taxon>Ecdysozoa</taxon>
        <taxon>Arthropoda</taxon>
        <taxon>Hexapoda</taxon>
        <taxon>Insecta</taxon>
        <taxon>Pterygota</taxon>
        <taxon>Neoptera</taxon>
        <taxon>Endopterygota</taxon>
        <taxon>Coleoptera</taxon>
        <taxon>Polyphaga</taxon>
        <taxon>Elateriformia</taxon>
        <taxon>Elateroidea</taxon>
        <taxon>Lampyridae</taxon>
        <taxon>Lampyrinae</taxon>
        <taxon>Pyrocoelia</taxon>
    </lineage>
</organism>
<protein>
    <submittedName>
        <fullName evidence="2">Uncharacterized protein</fullName>
    </submittedName>
</protein>